<reference evidence="4" key="1">
    <citation type="submission" date="2020-06" db="EMBL/GenBank/DDBJ databases">
        <authorList>
            <person name="Li T."/>
            <person name="Hu X."/>
            <person name="Zhang T."/>
            <person name="Song X."/>
            <person name="Zhang H."/>
            <person name="Dai N."/>
            <person name="Sheng W."/>
            <person name="Hou X."/>
            <person name="Wei L."/>
        </authorList>
    </citation>
    <scope>NUCLEOTIDE SEQUENCE</scope>
    <source>
        <strain evidence="4">3651</strain>
        <tissue evidence="4">Leaf</tissue>
    </source>
</reference>
<name>A0AAE1YJY9_9LAMI</name>
<dbReference type="NCBIfam" id="TIGR00756">
    <property type="entry name" value="PPR"/>
    <property type="match status" value="1"/>
</dbReference>
<dbReference type="Pfam" id="PF13041">
    <property type="entry name" value="PPR_2"/>
    <property type="match status" value="1"/>
</dbReference>
<dbReference type="AlphaFoldDB" id="A0AAE1YJY9"/>
<comment type="caution">
    <text evidence="4">The sequence shown here is derived from an EMBL/GenBank/DDBJ whole genome shotgun (WGS) entry which is preliminary data.</text>
</comment>
<keyword evidence="2" id="KW-0677">Repeat</keyword>
<dbReference type="InterPro" id="IPR002885">
    <property type="entry name" value="PPR_rpt"/>
</dbReference>
<reference evidence="4" key="2">
    <citation type="journal article" date="2024" name="Plant">
        <title>Genomic evolution and insights into agronomic trait innovations of Sesamum species.</title>
        <authorList>
            <person name="Miao H."/>
            <person name="Wang L."/>
            <person name="Qu L."/>
            <person name="Liu H."/>
            <person name="Sun Y."/>
            <person name="Le M."/>
            <person name="Wang Q."/>
            <person name="Wei S."/>
            <person name="Zheng Y."/>
            <person name="Lin W."/>
            <person name="Duan Y."/>
            <person name="Cao H."/>
            <person name="Xiong S."/>
            <person name="Wang X."/>
            <person name="Wei L."/>
            <person name="Li C."/>
            <person name="Ma Q."/>
            <person name="Ju M."/>
            <person name="Zhao R."/>
            <person name="Li G."/>
            <person name="Mu C."/>
            <person name="Tian Q."/>
            <person name="Mei H."/>
            <person name="Zhang T."/>
            <person name="Gao T."/>
            <person name="Zhang H."/>
        </authorList>
    </citation>
    <scope>NUCLEOTIDE SEQUENCE</scope>
    <source>
        <strain evidence="4">3651</strain>
    </source>
</reference>
<evidence type="ECO:0000256" key="3">
    <source>
        <dbReference type="PROSITE-ProRule" id="PRU00708"/>
    </source>
</evidence>
<dbReference type="Gene3D" id="1.25.40.10">
    <property type="entry name" value="Tetratricopeptide repeat domain"/>
    <property type="match status" value="1"/>
</dbReference>
<dbReference type="Proteomes" id="UP001293254">
    <property type="component" value="Unassembled WGS sequence"/>
</dbReference>
<keyword evidence="5" id="KW-1185">Reference proteome</keyword>
<evidence type="ECO:0000256" key="2">
    <source>
        <dbReference type="ARBA" id="ARBA00022737"/>
    </source>
</evidence>
<comment type="similarity">
    <text evidence="1">Belongs to the PPR family. P subfamily.</text>
</comment>
<sequence>MVEIEYLLEAIAGIKSVLADMGFSIYMIALCMVGKLDAALRCMEKMDSLSLLPLPTAFNSLIKLLTQEGLVEGAESLLEVTQDQGLVPNQSTFSIIVNELCKQSDSKQQLMF</sequence>
<protein>
    <submittedName>
        <fullName evidence="4">Pentatricopeptide repeat-containing protein</fullName>
    </submittedName>
</protein>
<dbReference type="PANTHER" id="PTHR47939">
    <property type="entry name" value="MEMBRANE-ASSOCIATED SALT-INDUCIBLE PROTEIN-LIKE"/>
    <property type="match status" value="1"/>
</dbReference>
<gene>
    <name evidence="4" type="ORF">Salat_0924200</name>
</gene>
<organism evidence="4 5">
    <name type="scientific">Sesamum alatum</name>
    <dbReference type="NCBI Taxonomy" id="300844"/>
    <lineage>
        <taxon>Eukaryota</taxon>
        <taxon>Viridiplantae</taxon>
        <taxon>Streptophyta</taxon>
        <taxon>Embryophyta</taxon>
        <taxon>Tracheophyta</taxon>
        <taxon>Spermatophyta</taxon>
        <taxon>Magnoliopsida</taxon>
        <taxon>eudicotyledons</taxon>
        <taxon>Gunneridae</taxon>
        <taxon>Pentapetalae</taxon>
        <taxon>asterids</taxon>
        <taxon>lamiids</taxon>
        <taxon>Lamiales</taxon>
        <taxon>Pedaliaceae</taxon>
        <taxon>Sesamum</taxon>
    </lineage>
</organism>
<evidence type="ECO:0000313" key="5">
    <source>
        <dbReference type="Proteomes" id="UP001293254"/>
    </source>
</evidence>
<dbReference type="InterPro" id="IPR011990">
    <property type="entry name" value="TPR-like_helical_dom_sf"/>
</dbReference>
<feature type="repeat" description="PPR" evidence="3">
    <location>
        <begin position="54"/>
        <end position="88"/>
    </location>
</feature>
<evidence type="ECO:0000256" key="1">
    <source>
        <dbReference type="ARBA" id="ARBA00007626"/>
    </source>
</evidence>
<dbReference type="EMBL" id="JACGWO010000003">
    <property type="protein sequence ID" value="KAK4431621.1"/>
    <property type="molecule type" value="Genomic_DNA"/>
</dbReference>
<evidence type="ECO:0000313" key="4">
    <source>
        <dbReference type="EMBL" id="KAK4431621.1"/>
    </source>
</evidence>
<dbReference type="Pfam" id="PF01535">
    <property type="entry name" value="PPR"/>
    <property type="match status" value="1"/>
</dbReference>
<proteinExistence type="inferred from homology"/>
<dbReference type="InterPro" id="IPR050667">
    <property type="entry name" value="PPR-containing_protein"/>
</dbReference>
<accession>A0AAE1YJY9</accession>
<dbReference type="PANTHER" id="PTHR47939:SF13">
    <property type="entry name" value="OS03G0201400 PROTEIN"/>
    <property type="match status" value="1"/>
</dbReference>
<dbReference type="PROSITE" id="PS51375">
    <property type="entry name" value="PPR"/>
    <property type="match status" value="1"/>
</dbReference>